<dbReference type="OrthoDB" id="2347980at2759"/>
<dbReference type="InterPro" id="IPR011705">
    <property type="entry name" value="BACK"/>
</dbReference>
<dbReference type="PANTHER" id="PTHR16064">
    <property type="entry name" value="BTB POZ DOMAIN CONTAINING 7"/>
    <property type="match status" value="1"/>
</dbReference>
<dbReference type="Pfam" id="PF07707">
    <property type="entry name" value="BACK"/>
    <property type="match status" value="1"/>
</dbReference>
<protein>
    <recommendedName>
        <fullName evidence="2">BTB domain-containing protein</fullName>
    </recommendedName>
</protein>
<gene>
    <name evidence="3" type="ORF">AFUS01_LOCUS16283</name>
</gene>
<reference evidence="3" key="1">
    <citation type="submission" date="2021-06" db="EMBL/GenBank/DDBJ databases">
        <authorList>
            <person name="Hodson N. C."/>
            <person name="Mongue J. A."/>
            <person name="Jaron S. K."/>
        </authorList>
    </citation>
    <scope>NUCLEOTIDE SEQUENCE</scope>
</reference>
<feature type="domain" description="BTB" evidence="2">
    <location>
        <begin position="194"/>
        <end position="260"/>
    </location>
</feature>
<evidence type="ECO:0000313" key="4">
    <source>
        <dbReference type="Proteomes" id="UP000708208"/>
    </source>
</evidence>
<feature type="compositionally biased region" description="Basic and acidic residues" evidence="1">
    <location>
        <begin position="9"/>
        <end position="20"/>
    </location>
</feature>
<feature type="compositionally biased region" description="Basic residues" evidence="1">
    <location>
        <begin position="21"/>
        <end position="32"/>
    </location>
</feature>
<evidence type="ECO:0000256" key="1">
    <source>
        <dbReference type="SAM" id="MobiDB-lite"/>
    </source>
</evidence>
<dbReference type="SMART" id="SM00875">
    <property type="entry name" value="BACK"/>
    <property type="match status" value="1"/>
</dbReference>
<dbReference type="EMBL" id="CAJVCH010148532">
    <property type="protein sequence ID" value="CAG7727441.1"/>
    <property type="molecule type" value="Genomic_DNA"/>
</dbReference>
<name>A0A8J2K3Y3_9HEXA</name>
<dbReference type="AlphaFoldDB" id="A0A8J2K3Y3"/>
<dbReference type="InterPro" id="IPR042345">
    <property type="entry name" value="Btbd7"/>
</dbReference>
<feature type="region of interest" description="Disordered" evidence="1">
    <location>
        <begin position="677"/>
        <end position="716"/>
    </location>
</feature>
<feature type="domain" description="BTB" evidence="2">
    <location>
        <begin position="98"/>
        <end position="158"/>
    </location>
</feature>
<dbReference type="PANTHER" id="PTHR16064:SF3">
    <property type="entry name" value="BTB_POZ DOMAIN-CONTAINING PROTEIN 7"/>
    <property type="match status" value="1"/>
</dbReference>
<evidence type="ECO:0000313" key="3">
    <source>
        <dbReference type="EMBL" id="CAG7727441.1"/>
    </source>
</evidence>
<dbReference type="SMART" id="SM00225">
    <property type="entry name" value="BTB"/>
    <property type="match status" value="2"/>
</dbReference>
<sequence>MGANISEIQSKDSDSDNHQQRERKKRWWRRRNSKSFDPGKPLRDLMTGWSFSEILSLVQDYEVLAMEKESFIQAESARQTPPNVKSDLADLLDFKYNSDINLILPPAIFPAHRSILMQRSKYFRNLITRSQGSNNVNVDLNVDIPTFSSLIRYLYTEESINSANSSSIGLLLEQQLPDRLENDLRDLLITGKYSDVCLVIGDEQFPAHKSILAARSPFFRNLLHRRSTSSKIILDESVINKRFVRALLHCMYTDKLDLTTIDPARSGLTEVESLTVNGRLNPAGFEEAMELYQIARFLEFDMLAQLSEDIIIDSLTLEILPGVLKWATCPHGSSFVRRQAMLFLREEFVHLMNAPSFLDLSRTTLSELVQSDFLQASEVDVLTAIVRWGESQLIKRVEDRAQVHCIQVHFKNEHVMVPAGFCDSTLSLKKPNLLTTTRDSVTRKGIKRRDLSDVELREIIGDIIFHVRIEHILNADVLANHVRRGLISLPPSNLMLADKYNPWLTTRPRLYTPFYEEARSILRSTCGTEVTTRRGNLRLFIPDTLYMVDEHQQSQQQVFDDQQMVIDPEVLTAMKYREAKLRAANSRAITVSREAISKYIRLRVVREFGFPDTVTSLLDDKIHVTQPTLVDPPKDPPVTQQPLPQQQQPQEQMMPDICGATDSPKFNEELLLDLGDDKFSSSLGRNRPRQKNMQRDQRVYSTLRYASITPPPPHYL</sequence>
<dbReference type="Pfam" id="PF00651">
    <property type="entry name" value="BTB"/>
    <property type="match status" value="2"/>
</dbReference>
<dbReference type="Proteomes" id="UP000708208">
    <property type="component" value="Unassembled WGS sequence"/>
</dbReference>
<dbReference type="PROSITE" id="PS50097">
    <property type="entry name" value="BTB"/>
    <property type="match status" value="2"/>
</dbReference>
<feature type="compositionally biased region" description="Low complexity" evidence="1">
    <location>
        <begin position="637"/>
        <end position="652"/>
    </location>
</feature>
<feature type="region of interest" description="Disordered" evidence="1">
    <location>
        <begin position="1"/>
        <end position="32"/>
    </location>
</feature>
<evidence type="ECO:0000259" key="2">
    <source>
        <dbReference type="PROSITE" id="PS50097"/>
    </source>
</evidence>
<accession>A0A8J2K3Y3</accession>
<dbReference type="GO" id="GO:0061138">
    <property type="term" value="P:morphogenesis of a branching epithelium"/>
    <property type="evidence" value="ECO:0007669"/>
    <property type="project" value="InterPro"/>
</dbReference>
<proteinExistence type="predicted"/>
<comment type="caution">
    <text evidence="3">The sequence shown here is derived from an EMBL/GenBank/DDBJ whole genome shotgun (WGS) entry which is preliminary data.</text>
</comment>
<keyword evidence="4" id="KW-1185">Reference proteome</keyword>
<dbReference type="InterPro" id="IPR000210">
    <property type="entry name" value="BTB/POZ_dom"/>
</dbReference>
<feature type="region of interest" description="Disordered" evidence="1">
    <location>
        <begin position="627"/>
        <end position="652"/>
    </location>
</feature>
<organism evidence="3 4">
    <name type="scientific">Allacma fusca</name>
    <dbReference type="NCBI Taxonomy" id="39272"/>
    <lineage>
        <taxon>Eukaryota</taxon>
        <taxon>Metazoa</taxon>
        <taxon>Ecdysozoa</taxon>
        <taxon>Arthropoda</taxon>
        <taxon>Hexapoda</taxon>
        <taxon>Collembola</taxon>
        <taxon>Symphypleona</taxon>
        <taxon>Sminthuridae</taxon>
        <taxon>Allacma</taxon>
    </lineage>
</organism>